<dbReference type="InterPro" id="IPR032028">
    <property type="entry name" value="CSTF1_dimer"/>
</dbReference>
<keyword evidence="4" id="KW-0371">Homeobox</keyword>
<feature type="compositionally biased region" description="Polar residues" evidence="7">
    <location>
        <begin position="295"/>
        <end position="322"/>
    </location>
</feature>
<evidence type="ECO:0000313" key="10">
    <source>
        <dbReference type="RefSeq" id="XP_031574518.1"/>
    </source>
</evidence>
<feature type="region of interest" description="Disordered" evidence="7">
    <location>
        <begin position="291"/>
        <end position="371"/>
    </location>
</feature>
<dbReference type="GO" id="GO:0003677">
    <property type="term" value="F:DNA binding"/>
    <property type="evidence" value="ECO:0007669"/>
    <property type="project" value="UniProtKB-KW"/>
</dbReference>
<evidence type="ECO:0000256" key="4">
    <source>
        <dbReference type="ARBA" id="ARBA00023155"/>
    </source>
</evidence>
<evidence type="ECO:0000256" key="7">
    <source>
        <dbReference type="SAM" id="MobiDB-lite"/>
    </source>
</evidence>
<evidence type="ECO:0000259" key="8">
    <source>
        <dbReference type="PROSITE" id="PS51042"/>
    </source>
</evidence>
<sequence length="536" mass="60121">MLNVAHVNCLQVTCSTMEDAVKDRENLYKMIISQLRYDGCEAIAANLAKTTNIMSPCPPSARLHQVVNLGLRAETEGSRPENQQLPGLTNAIGPSVASKGIDLEYEPEEYNGHHRNGQTDAEGYMVNTNAKKASCSSDSGGESDRENIPPQEVQEHILKITKAKIVAEEINVVCSNGGYIDHNDDLNTDNVCARVKKELQKMNISQEVFAKCVLGKTQGYLSEMLKHGEKVFYTPEKANSKGRMNFEKMRQFLSKPEEERRAIYAAKARQLREERYVRKRMSLSMAFKQEDMNDYSPSPSKAGKYNTSYDSSISYLSQTPSPDRTRHTSPPRLHSRGSPPAFVKEEMSSPQREKPEHMSNDFPQHEGHPVIRDPVQIHPRVLYMAKGDPTRHIKVPSYVVCKKEPMPAVSREQRDPEHNLVASKIAALSRKQPTPLKTRPASRVSLEKNHLKVNYANESVHDSEKDSDGSSCGIPEDVVTIETLPLQSLAADDMENNEQPLVLHRDSFDPNKVEIGQNVYVVQVDRTDAIRVTSSI</sequence>
<keyword evidence="6" id="KW-0539">Nucleus</keyword>
<dbReference type="InterPro" id="IPR038184">
    <property type="entry name" value="CSTF1_dimer_sf"/>
</dbReference>
<evidence type="ECO:0000256" key="3">
    <source>
        <dbReference type="ARBA" id="ARBA00023125"/>
    </source>
</evidence>
<gene>
    <name evidence="10" type="primary">LOC116308270</name>
</gene>
<dbReference type="Gene3D" id="1.20.960.50">
    <property type="entry name" value="Cleavage stimulation factor subunit 1, dimerisation domain"/>
    <property type="match status" value="1"/>
</dbReference>
<evidence type="ECO:0000256" key="1">
    <source>
        <dbReference type="ARBA" id="ARBA00004123"/>
    </source>
</evidence>
<comment type="subcellular location">
    <subcellularLocation>
        <location evidence="1">Nucleus</location>
    </subcellularLocation>
</comment>
<dbReference type="Pfam" id="PF02376">
    <property type="entry name" value="CUT"/>
    <property type="match status" value="1"/>
</dbReference>
<reference evidence="10" key="1">
    <citation type="submission" date="2025-08" db="UniProtKB">
        <authorList>
            <consortium name="RefSeq"/>
        </authorList>
    </citation>
    <scope>IDENTIFICATION</scope>
    <source>
        <tissue evidence="10">Tentacle</tissue>
    </source>
</reference>
<dbReference type="Pfam" id="PF16699">
    <property type="entry name" value="CSTF1_dimer"/>
    <property type="match status" value="1"/>
</dbReference>
<feature type="compositionally biased region" description="Basic and acidic residues" evidence="7">
    <location>
        <begin position="343"/>
        <end position="371"/>
    </location>
</feature>
<dbReference type="RefSeq" id="XP_031574518.1">
    <property type="nucleotide sequence ID" value="XM_031718658.1"/>
</dbReference>
<dbReference type="OrthoDB" id="14421at2759"/>
<dbReference type="InParanoid" id="A0A6P8J9V3"/>
<keyword evidence="2" id="KW-0805">Transcription regulation</keyword>
<dbReference type="SMART" id="SM01109">
    <property type="entry name" value="CUT"/>
    <property type="match status" value="1"/>
</dbReference>
<dbReference type="InterPro" id="IPR003350">
    <property type="entry name" value="CUT_dom"/>
</dbReference>
<dbReference type="InterPro" id="IPR010982">
    <property type="entry name" value="Lambda_DNA-bd_dom_sf"/>
</dbReference>
<organism evidence="9 10">
    <name type="scientific">Actinia tenebrosa</name>
    <name type="common">Australian red waratah sea anemone</name>
    <dbReference type="NCBI Taxonomy" id="6105"/>
    <lineage>
        <taxon>Eukaryota</taxon>
        <taxon>Metazoa</taxon>
        <taxon>Cnidaria</taxon>
        <taxon>Anthozoa</taxon>
        <taxon>Hexacorallia</taxon>
        <taxon>Actiniaria</taxon>
        <taxon>Actiniidae</taxon>
        <taxon>Actinia</taxon>
    </lineage>
</organism>
<dbReference type="KEGG" id="aten:116308270"/>
<dbReference type="GO" id="GO:0005634">
    <property type="term" value="C:nucleus"/>
    <property type="evidence" value="ECO:0007669"/>
    <property type="project" value="UniProtKB-SubCell"/>
</dbReference>
<evidence type="ECO:0000256" key="5">
    <source>
        <dbReference type="ARBA" id="ARBA00023163"/>
    </source>
</evidence>
<dbReference type="PROSITE" id="PS51042">
    <property type="entry name" value="CUT"/>
    <property type="match status" value="1"/>
</dbReference>
<name>A0A6P8J9V3_ACTTE</name>
<evidence type="ECO:0000313" key="9">
    <source>
        <dbReference type="Proteomes" id="UP000515163"/>
    </source>
</evidence>
<dbReference type="AlphaFoldDB" id="A0A6P8J9V3"/>
<dbReference type="SUPFAM" id="SSF47413">
    <property type="entry name" value="lambda repressor-like DNA-binding domains"/>
    <property type="match status" value="1"/>
</dbReference>
<accession>A0A6P8J9V3</accession>
<protein>
    <submittedName>
        <fullName evidence="10">Uncharacterized protein LOC116308270 isoform X1</fullName>
    </submittedName>
</protein>
<keyword evidence="5" id="KW-0804">Transcription</keyword>
<feature type="domain" description="CUT" evidence="8">
    <location>
        <begin position="177"/>
        <end position="268"/>
    </location>
</feature>
<evidence type="ECO:0000256" key="2">
    <source>
        <dbReference type="ARBA" id="ARBA00023015"/>
    </source>
</evidence>
<keyword evidence="9" id="KW-1185">Reference proteome</keyword>
<keyword evidence="3" id="KW-0238">DNA-binding</keyword>
<dbReference type="FunFam" id="1.20.960.50:FF:000001">
    <property type="entry name" value="Cleavage stimulation factor subunit 1"/>
    <property type="match status" value="1"/>
</dbReference>
<proteinExistence type="predicted"/>
<dbReference type="GeneID" id="116308270"/>
<dbReference type="Gene3D" id="1.10.260.40">
    <property type="entry name" value="lambda repressor-like DNA-binding domains"/>
    <property type="match status" value="1"/>
</dbReference>
<evidence type="ECO:0000256" key="6">
    <source>
        <dbReference type="ARBA" id="ARBA00023242"/>
    </source>
</evidence>
<dbReference type="Proteomes" id="UP000515163">
    <property type="component" value="Unplaced"/>
</dbReference>